<keyword evidence="13" id="KW-0812">Transmembrane</keyword>
<feature type="domain" description="Histidine kinase" evidence="14">
    <location>
        <begin position="353"/>
        <end position="566"/>
    </location>
</feature>
<dbReference type="EMBL" id="LTBA01000001">
    <property type="protein sequence ID" value="KYH35941.1"/>
    <property type="molecule type" value="Genomic_DNA"/>
</dbReference>
<evidence type="ECO:0000256" key="10">
    <source>
        <dbReference type="ARBA" id="ARBA00022840"/>
    </source>
</evidence>
<dbReference type="PANTHER" id="PTHR45453">
    <property type="entry name" value="PHOSPHATE REGULON SENSOR PROTEIN PHOR"/>
    <property type="match status" value="1"/>
</dbReference>
<dbReference type="STRING" id="1121338.CLTEP_03350"/>
<evidence type="ECO:0000313" key="17">
    <source>
        <dbReference type="EMBL" id="KYH35941.1"/>
    </source>
</evidence>
<dbReference type="Pfam" id="PF16736">
    <property type="entry name" value="sCache_like"/>
    <property type="match status" value="1"/>
</dbReference>
<evidence type="ECO:0000256" key="3">
    <source>
        <dbReference type="ARBA" id="ARBA00004314"/>
    </source>
</evidence>
<organism evidence="17 18">
    <name type="scientific">Clostridium tepidiprofundi DSM 19306</name>
    <dbReference type="NCBI Taxonomy" id="1121338"/>
    <lineage>
        <taxon>Bacteria</taxon>
        <taxon>Bacillati</taxon>
        <taxon>Bacillota</taxon>
        <taxon>Clostridia</taxon>
        <taxon>Eubacteriales</taxon>
        <taxon>Clostridiaceae</taxon>
        <taxon>Clostridium</taxon>
    </lineage>
</organism>
<dbReference type="PROSITE" id="PS50109">
    <property type="entry name" value="HIS_KIN"/>
    <property type="match status" value="1"/>
</dbReference>
<evidence type="ECO:0000256" key="11">
    <source>
        <dbReference type="ARBA" id="ARBA00023012"/>
    </source>
</evidence>
<evidence type="ECO:0000256" key="8">
    <source>
        <dbReference type="ARBA" id="ARBA00022741"/>
    </source>
</evidence>
<dbReference type="InterPro" id="IPR000014">
    <property type="entry name" value="PAS"/>
</dbReference>
<evidence type="ECO:0000259" key="16">
    <source>
        <dbReference type="PROSITE" id="PS50885"/>
    </source>
</evidence>
<dbReference type="GO" id="GO:0045121">
    <property type="term" value="C:membrane raft"/>
    <property type="evidence" value="ECO:0007669"/>
    <property type="project" value="UniProtKB-SubCell"/>
</dbReference>
<dbReference type="FunFam" id="3.30.565.10:FF:000023">
    <property type="entry name" value="PAS domain-containing sensor histidine kinase"/>
    <property type="match status" value="1"/>
</dbReference>
<dbReference type="SMART" id="SM00387">
    <property type="entry name" value="HATPase_c"/>
    <property type="match status" value="1"/>
</dbReference>
<dbReference type="FunFam" id="1.10.287.130:FF:000001">
    <property type="entry name" value="Two-component sensor histidine kinase"/>
    <property type="match status" value="1"/>
</dbReference>
<dbReference type="Pfam" id="PF00512">
    <property type="entry name" value="HisKA"/>
    <property type="match status" value="1"/>
</dbReference>
<dbReference type="SUPFAM" id="SSF158472">
    <property type="entry name" value="HAMP domain-like"/>
    <property type="match status" value="1"/>
</dbReference>
<dbReference type="InterPro" id="IPR003661">
    <property type="entry name" value="HisK_dim/P_dom"/>
</dbReference>
<evidence type="ECO:0000256" key="12">
    <source>
        <dbReference type="ARBA" id="ARBA00023136"/>
    </source>
</evidence>
<comment type="subcellular location">
    <subcellularLocation>
        <location evidence="2">Cell membrane</location>
    </subcellularLocation>
    <subcellularLocation>
        <location evidence="3">Membrane raft</location>
        <topology evidence="3">Multi-pass membrane protein</topology>
    </subcellularLocation>
</comment>
<dbReference type="PROSITE" id="PS50885">
    <property type="entry name" value="HAMP"/>
    <property type="match status" value="1"/>
</dbReference>
<dbReference type="SMART" id="SM00091">
    <property type="entry name" value="PAS"/>
    <property type="match status" value="1"/>
</dbReference>
<dbReference type="InterPro" id="IPR003594">
    <property type="entry name" value="HATPase_dom"/>
</dbReference>
<dbReference type="CDD" id="cd06225">
    <property type="entry name" value="HAMP"/>
    <property type="match status" value="1"/>
</dbReference>
<keyword evidence="13" id="KW-1133">Transmembrane helix</keyword>
<dbReference type="GO" id="GO:0005524">
    <property type="term" value="F:ATP binding"/>
    <property type="evidence" value="ECO:0007669"/>
    <property type="project" value="UniProtKB-KW"/>
</dbReference>
<feature type="transmembrane region" description="Helical" evidence="13">
    <location>
        <begin position="6"/>
        <end position="28"/>
    </location>
</feature>
<keyword evidence="18" id="KW-1185">Reference proteome</keyword>
<dbReference type="Gene3D" id="3.30.450.20">
    <property type="entry name" value="PAS domain"/>
    <property type="match status" value="1"/>
</dbReference>
<dbReference type="Pfam" id="PF13188">
    <property type="entry name" value="PAS_8"/>
    <property type="match status" value="1"/>
</dbReference>
<dbReference type="GO" id="GO:0000155">
    <property type="term" value="F:phosphorelay sensor kinase activity"/>
    <property type="evidence" value="ECO:0007669"/>
    <property type="project" value="InterPro"/>
</dbReference>
<dbReference type="InterPro" id="IPR035965">
    <property type="entry name" value="PAS-like_dom_sf"/>
</dbReference>
<dbReference type="PANTHER" id="PTHR45453:SF1">
    <property type="entry name" value="PHOSPHATE REGULON SENSOR PROTEIN PHOR"/>
    <property type="match status" value="1"/>
</dbReference>
<dbReference type="InterPro" id="IPR003660">
    <property type="entry name" value="HAMP_dom"/>
</dbReference>
<feature type="domain" description="HAMP" evidence="16">
    <location>
        <begin position="178"/>
        <end position="230"/>
    </location>
</feature>
<keyword evidence="10" id="KW-0067">ATP-binding</keyword>
<feature type="transmembrane region" description="Helical" evidence="13">
    <location>
        <begin position="158"/>
        <end position="181"/>
    </location>
</feature>
<dbReference type="GO" id="GO:0005886">
    <property type="term" value="C:plasma membrane"/>
    <property type="evidence" value="ECO:0007669"/>
    <property type="project" value="UniProtKB-SubCell"/>
</dbReference>
<evidence type="ECO:0000256" key="6">
    <source>
        <dbReference type="ARBA" id="ARBA00022553"/>
    </source>
</evidence>
<dbReference type="NCBIfam" id="NF046044">
    <property type="entry name" value="PnpS"/>
    <property type="match status" value="1"/>
</dbReference>
<dbReference type="GO" id="GO:0016036">
    <property type="term" value="P:cellular response to phosphate starvation"/>
    <property type="evidence" value="ECO:0007669"/>
    <property type="project" value="TreeGrafter"/>
</dbReference>
<dbReference type="GO" id="GO:0004721">
    <property type="term" value="F:phosphoprotein phosphatase activity"/>
    <property type="evidence" value="ECO:0007669"/>
    <property type="project" value="TreeGrafter"/>
</dbReference>
<dbReference type="Proteomes" id="UP000075531">
    <property type="component" value="Unassembled WGS sequence"/>
</dbReference>
<dbReference type="EC" id="2.7.13.3" evidence="4"/>
<dbReference type="NCBIfam" id="TIGR00229">
    <property type="entry name" value="sensory_box"/>
    <property type="match status" value="1"/>
</dbReference>
<evidence type="ECO:0000313" key="18">
    <source>
        <dbReference type="Proteomes" id="UP000075531"/>
    </source>
</evidence>
<dbReference type="InterPro" id="IPR031967">
    <property type="entry name" value="PhoR_single_Cache-like_dom"/>
</dbReference>
<gene>
    <name evidence="17" type="primary">phoR_1</name>
    <name evidence="17" type="ORF">CLTEP_03350</name>
</gene>
<evidence type="ECO:0000259" key="14">
    <source>
        <dbReference type="PROSITE" id="PS50109"/>
    </source>
</evidence>
<dbReference type="SMART" id="SM00388">
    <property type="entry name" value="HisKA"/>
    <property type="match status" value="1"/>
</dbReference>
<accession>A0A151B7L7</accession>
<dbReference type="SUPFAM" id="SSF55874">
    <property type="entry name" value="ATPase domain of HSP90 chaperone/DNA topoisomerase II/histidine kinase"/>
    <property type="match status" value="1"/>
</dbReference>
<name>A0A151B7L7_9CLOT</name>
<protein>
    <recommendedName>
        <fullName evidence="4">histidine kinase</fullName>
        <ecNumber evidence="4">2.7.13.3</ecNumber>
    </recommendedName>
</protein>
<reference evidence="17 18" key="1">
    <citation type="submission" date="2016-02" db="EMBL/GenBank/DDBJ databases">
        <title>Genome sequence of Clostridium tepidiprofundi DSM 19306.</title>
        <authorList>
            <person name="Poehlein A."/>
            <person name="Daniel R."/>
        </authorList>
    </citation>
    <scope>NUCLEOTIDE SEQUENCE [LARGE SCALE GENOMIC DNA]</scope>
    <source>
        <strain evidence="17 18">DSM 19306</strain>
    </source>
</reference>
<dbReference type="Pfam" id="PF02518">
    <property type="entry name" value="HATPase_c"/>
    <property type="match status" value="1"/>
</dbReference>
<keyword evidence="11" id="KW-0902">Two-component regulatory system</keyword>
<dbReference type="SMART" id="SM00304">
    <property type="entry name" value="HAMP"/>
    <property type="match status" value="1"/>
</dbReference>
<dbReference type="Gene3D" id="1.10.287.130">
    <property type="match status" value="1"/>
</dbReference>
<dbReference type="InterPro" id="IPR005467">
    <property type="entry name" value="His_kinase_dom"/>
</dbReference>
<keyword evidence="9" id="KW-0418">Kinase</keyword>
<dbReference type="OrthoDB" id="9813151at2"/>
<dbReference type="InterPro" id="IPR036890">
    <property type="entry name" value="HATPase_C_sf"/>
</dbReference>
<dbReference type="SUPFAM" id="SSF55785">
    <property type="entry name" value="PYP-like sensor domain (PAS domain)"/>
    <property type="match status" value="1"/>
</dbReference>
<dbReference type="PRINTS" id="PR00344">
    <property type="entry name" value="BCTRLSENSOR"/>
</dbReference>
<keyword evidence="6" id="KW-0597">Phosphoprotein</keyword>
<dbReference type="SUPFAM" id="SSF47384">
    <property type="entry name" value="Homodimeric domain of signal transducing histidine kinase"/>
    <property type="match status" value="1"/>
</dbReference>
<dbReference type="PROSITE" id="PS50112">
    <property type="entry name" value="PAS"/>
    <property type="match status" value="1"/>
</dbReference>
<evidence type="ECO:0000256" key="1">
    <source>
        <dbReference type="ARBA" id="ARBA00000085"/>
    </source>
</evidence>
<evidence type="ECO:0000256" key="5">
    <source>
        <dbReference type="ARBA" id="ARBA00022475"/>
    </source>
</evidence>
<dbReference type="CDD" id="cd00130">
    <property type="entry name" value="PAS"/>
    <property type="match status" value="1"/>
</dbReference>
<dbReference type="InterPro" id="IPR004358">
    <property type="entry name" value="Sig_transdc_His_kin-like_C"/>
</dbReference>
<feature type="domain" description="PAS" evidence="15">
    <location>
        <begin position="235"/>
        <end position="275"/>
    </location>
</feature>
<dbReference type="Gene3D" id="6.10.340.10">
    <property type="match status" value="1"/>
</dbReference>
<keyword evidence="7 17" id="KW-0808">Transferase</keyword>
<comment type="catalytic activity">
    <reaction evidence="1">
        <text>ATP + protein L-histidine = ADP + protein N-phospho-L-histidine.</text>
        <dbReference type="EC" id="2.7.13.3"/>
    </reaction>
</comment>
<dbReference type="InterPro" id="IPR036097">
    <property type="entry name" value="HisK_dim/P_sf"/>
</dbReference>
<dbReference type="PATRIC" id="fig|1121338.3.peg.338"/>
<dbReference type="AlphaFoldDB" id="A0A151B7L7"/>
<keyword evidence="12 13" id="KW-0472">Membrane</keyword>
<sequence>MRKKLTVYILTSIILFLFTITSLLTFIFKQQYQESVKSNLKDNNEFISNLLKNENYDYKKVFNGERFKNFPIRITFIDNKGTVLFDSSLNPISMENHGTRPEVISAIKYGEGYNIRYSKSIGKDMIYCALRLENGYIIRSSLPMNSVSLFNTQFLKEYIFILCIAIILAIWFSSKLAYIIVKPIKDLDETTTSIASGNLDKRVRINSNDELGKLAENFNYMAEKLQESINEGIDKQNRLRAILTSMDSGVIAIDRKNKIIMINPYAEKIFGIDQEVTKNKNLDTIQNIELKRIFKEYYGEYNEIKIYWPKERILRIKTTDIINRNEHIGTVAVVQDITDLKKLEQMRTQFVANVSHELKTPLTSIKGFSETLKDVEDSETRIKFLNIINQEAERLTRLINDILILSRIEQQRDINTKEEVNVNKIILDVYNLLKNTAEKKNISLVLQCEKVNNLIGDSDKFKQMVINLVDNGIKYSESGDCVTIGVKEKDGKCIIWVKDTGVGIPEKHISRLFERFYRVDKARSRAKGGTGLGLAIVKHIVILFKGTIEVESKVGKGSKFTIKIPY</sequence>
<evidence type="ECO:0000256" key="13">
    <source>
        <dbReference type="SAM" id="Phobius"/>
    </source>
</evidence>
<dbReference type="InterPro" id="IPR050351">
    <property type="entry name" value="BphY/WalK/GraS-like"/>
</dbReference>
<evidence type="ECO:0000256" key="7">
    <source>
        <dbReference type="ARBA" id="ARBA00022679"/>
    </source>
</evidence>
<dbReference type="RefSeq" id="WP_066821543.1">
    <property type="nucleotide sequence ID" value="NZ_LTBA01000001.1"/>
</dbReference>
<dbReference type="Pfam" id="PF00672">
    <property type="entry name" value="HAMP"/>
    <property type="match status" value="1"/>
</dbReference>
<dbReference type="CDD" id="cd00075">
    <property type="entry name" value="HATPase"/>
    <property type="match status" value="1"/>
</dbReference>
<evidence type="ECO:0000256" key="4">
    <source>
        <dbReference type="ARBA" id="ARBA00012438"/>
    </source>
</evidence>
<proteinExistence type="predicted"/>
<comment type="caution">
    <text evidence="17">The sequence shown here is derived from an EMBL/GenBank/DDBJ whole genome shotgun (WGS) entry which is preliminary data.</text>
</comment>
<dbReference type="CDD" id="cd00082">
    <property type="entry name" value="HisKA"/>
    <property type="match status" value="1"/>
</dbReference>
<evidence type="ECO:0000259" key="15">
    <source>
        <dbReference type="PROSITE" id="PS50112"/>
    </source>
</evidence>
<dbReference type="Gene3D" id="3.30.565.10">
    <property type="entry name" value="Histidine kinase-like ATPase, C-terminal domain"/>
    <property type="match status" value="1"/>
</dbReference>
<keyword evidence="5" id="KW-1003">Cell membrane</keyword>
<evidence type="ECO:0000256" key="9">
    <source>
        <dbReference type="ARBA" id="ARBA00022777"/>
    </source>
</evidence>
<keyword evidence="8" id="KW-0547">Nucleotide-binding</keyword>
<evidence type="ECO:0000256" key="2">
    <source>
        <dbReference type="ARBA" id="ARBA00004236"/>
    </source>
</evidence>